<dbReference type="AlphaFoldDB" id="A0A9X2HDH4"/>
<feature type="transmembrane region" description="Helical" evidence="1">
    <location>
        <begin position="57"/>
        <end position="82"/>
    </location>
</feature>
<comment type="caution">
    <text evidence="2">The sequence shown here is derived from an EMBL/GenBank/DDBJ whole genome shotgun (WGS) entry which is preliminary data.</text>
</comment>
<dbReference type="Pfam" id="PF04956">
    <property type="entry name" value="TrbC"/>
    <property type="match status" value="1"/>
</dbReference>
<dbReference type="EMBL" id="JANAFB010000006">
    <property type="protein sequence ID" value="MCP3425179.1"/>
    <property type="molecule type" value="Genomic_DNA"/>
</dbReference>
<dbReference type="RefSeq" id="WP_254165242.1">
    <property type="nucleotide sequence ID" value="NZ_JANAFB010000006.1"/>
</dbReference>
<keyword evidence="3" id="KW-1185">Reference proteome</keyword>
<reference evidence="2" key="1">
    <citation type="submission" date="2022-06" db="EMBL/GenBank/DDBJ databases">
        <title>Rothia sp. isolated from sandalwood seedling.</title>
        <authorList>
            <person name="Tuikhar N."/>
            <person name="Kirdat K."/>
            <person name="Thorat V."/>
            <person name="Swetha P."/>
            <person name="Padma S."/>
            <person name="Sundararaj R."/>
            <person name="Yadav A."/>
        </authorList>
    </citation>
    <scope>NUCLEOTIDE SEQUENCE</scope>
    <source>
        <strain evidence="2">AR01</strain>
    </source>
</reference>
<accession>A0A9X2HDH4</accession>
<feature type="transmembrane region" description="Helical" evidence="1">
    <location>
        <begin position="94"/>
        <end position="115"/>
    </location>
</feature>
<feature type="transmembrane region" description="Helical" evidence="1">
    <location>
        <begin position="16"/>
        <end position="37"/>
    </location>
</feature>
<gene>
    <name evidence="2" type="ORF">NBM05_03835</name>
</gene>
<protein>
    <submittedName>
        <fullName evidence="2">TrbC/VirB2 family protein</fullName>
    </submittedName>
</protein>
<keyword evidence="1" id="KW-0812">Transmembrane</keyword>
<evidence type="ECO:0000313" key="3">
    <source>
        <dbReference type="Proteomes" id="UP001139502"/>
    </source>
</evidence>
<sequence>MAQPTTKTQTPVRKRIGTAVTGASLFAVTTWLSMVPAHAEVKPAPTEFCDAADTFTAWLKGIAGVLAIIGLIVIGITMFFAHQNETGGGPMKKIGYWGGGAALVASAASIAGIFITSSLNCA</sequence>
<proteinExistence type="predicted"/>
<evidence type="ECO:0000256" key="1">
    <source>
        <dbReference type="SAM" id="Phobius"/>
    </source>
</evidence>
<organism evidence="2 3">
    <name type="scientific">Rothia santali</name>
    <dbReference type="NCBI Taxonomy" id="2949643"/>
    <lineage>
        <taxon>Bacteria</taxon>
        <taxon>Bacillati</taxon>
        <taxon>Actinomycetota</taxon>
        <taxon>Actinomycetes</taxon>
        <taxon>Micrococcales</taxon>
        <taxon>Micrococcaceae</taxon>
        <taxon>Rothia</taxon>
    </lineage>
</organism>
<dbReference type="Proteomes" id="UP001139502">
    <property type="component" value="Unassembled WGS sequence"/>
</dbReference>
<name>A0A9X2HDH4_9MICC</name>
<keyword evidence="1" id="KW-0472">Membrane</keyword>
<dbReference type="InterPro" id="IPR007039">
    <property type="entry name" value="TrbC/VirB2"/>
</dbReference>
<evidence type="ECO:0000313" key="2">
    <source>
        <dbReference type="EMBL" id="MCP3425179.1"/>
    </source>
</evidence>
<keyword evidence="1" id="KW-1133">Transmembrane helix</keyword>